<comment type="similarity">
    <text evidence="1 8">Belongs to the RAP1 family.</text>
</comment>
<protein>
    <recommendedName>
        <fullName evidence="8">DNA-binding protein RAP1</fullName>
    </recommendedName>
</protein>
<dbReference type="Gene3D" id="1.10.10.2170">
    <property type="match status" value="1"/>
</dbReference>
<keyword evidence="4" id="KW-0805">Transcription regulation</keyword>
<evidence type="ECO:0000313" key="14">
    <source>
        <dbReference type="Proteomes" id="UP000053958"/>
    </source>
</evidence>
<comment type="function">
    <text evidence="8">Involved in the regulation of telomere length, clustering and has a specific role in telomere position effect (TPE).</text>
</comment>
<evidence type="ECO:0000256" key="8">
    <source>
        <dbReference type="RuleBase" id="RU367107"/>
    </source>
</evidence>
<dbReference type="InterPro" id="IPR009057">
    <property type="entry name" value="Homeodomain-like_sf"/>
</dbReference>
<dbReference type="InterPro" id="IPR021661">
    <property type="entry name" value="Rap1_C"/>
</dbReference>
<feature type="compositionally biased region" description="Basic and acidic residues" evidence="9">
    <location>
        <begin position="446"/>
        <end position="455"/>
    </location>
</feature>
<dbReference type="AlphaFoldDB" id="A0A0F4YJQ1"/>
<dbReference type="Pfam" id="PF16589">
    <property type="entry name" value="BRCT_2"/>
    <property type="match status" value="1"/>
</dbReference>
<comment type="subunit">
    <text evidence="8">Homodimer.</text>
</comment>
<dbReference type="PANTHER" id="PTHR16466">
    <property type="entry name" value="TELOMERE REPEAT-BINDING FACTOR 2-INTERACTING PROTEIN 1"/>
    <property type="match status" value="1"/>
</dbReference>
<keyword evidence="7 8" id="KW-0539">Nucleus</keyword>
<keyword evidence="2 8" id="KW-0158">Chromosome</keyword>
<evidence type="ECO:0000256" key="9">
    <source>
        <dbReference type="SAM" id="MobiDB-lite"/>
    </source>
</evidence>
<name>A0A0F4YJQ1_RASE3</name>
<keyword evidence="6" id="KW-0804">Transcription</keyword>
<dbReference type="GO" id="GO:0070187">
    <property type="term" value="C:shelterin complex"/>
    <property type="evidence" value="ECO:0007669"/>
    <property type="project" value="TreeGrafter"/>
</dbReference>
<dbReference type="GO" id="GO:0031848">
    <property type="term" value="P:protection from non-homologous end joining at telomere"/>
    <property type="evidence" value="ECO:0007669"/>
    <property type="project" value="TreeGrafter"/>
</dbReference>
<dbReference type="EMBL" id="LASV01000548">
    <property type="protein sequence ID" value="KKA17818.1"/>
    <property type="molecule type" value="Genomic_DNA"/>
</dbReference>
<dbReference type="GO" id="GO:0042162">
    <property type="term" value="F:telomeric DNA binding"/>
    <property type="evidence" value="ECO:0007669"/>
    <property type="project" value="TreeGrafter"/>
</dbReference>
<feature type="compositionally biased region" description="Polar residues" evidence="9">
    <location>
        <begin position="398"/>
        <end position="411"/>
    </location>
</feature>
<evidence type="ECO:0000259" key="10">
    <source>
        <dbReference type="Pfam" id="PF08914"/>
    </source>
</evidence>
<feature type="compositionally biased region" description="Basic and acidic residues" evidence="9">
    <location>
        <begin position="183"/>
        <end position="193"/>
    </location>
</feature>
<dbReference type="InterPro" id="IPR039595">
    <property type="entry name" value="TE2IP/Rap1"/>
</dbReference>
<evidence type="ECO:0000256" key="7">
    <source>
        <dbReference type="ARBA" id="ARBA00023242"/>
    </source>
</evidence>
<dbReference type="Gene3D" id="1.10.10.60">
    <property type="entry name" value="Homeodomain-like"/>
    <property type="match status" value="1"/>
</dbReference>
<dbReference type="CDD" id="cd11655">
    <property type="entry name" value="rap1_myb-like"/>
    <property type="match status" value="1"/>
</dbReference>
<dbReference type="RefSeq" id="XP_013324430.1">
    <property type="nucleotide sequence ID" value="XM_013468976.1"/>
</dbReference>
<feature type="compositionally biased region" description="Polar residues" evidence="9">
    <location>
        <begin position="194"/>
        <end position="225"/>
    </location>
</feature>
<feature type="compositionally biased region" description="Polar residues" evidence="9">
    <location>
        <begin position="361"/>
        <end position="374"/>
    </location>
</feature>
<evidence type="ECO:0000259" key="12">
    <source>
        <dbReference type="Pfam" id="PF16589"/>
    </source>
</evidence>
<dbReference type="Pfam" id="PF08914">
    <property type="entry name" value="Myb_Rap1"/>
    <property type="match status" value="1"/>
</dbReference>
<dbReference type="OrthoDB" id="435460at2759"/>
<keyword evidence="5" id="KW-0010">Activator</keyword>
<dbReference type="InterPro" id="IPR038104">
    <property type="entry name" value="Rap1_C_sf"/>
</dbReference>
<feature type="domain" description="TRF2-interacting telomeric protein/Rap1 C-terminal" evidence="11">
    <location>
        <begin position="471"/>
        <end position="549"/>
    </location>
</feature>
<reference evidence="13 14" key="1">
    <citation type="submission" date="2015-04" db="EMBL/GenBank/DDBJ databases">
        <authorList>
            <person name="Heijne W.H."/>
            <person name="Fedorova N.D."/>
            <person name="Nierman W.C."/>
            <person name="Vollebregt A.W."/>
            <person name="Zhao Z."/>
            <person name="Wu L."/>
            <person name="Kumar M."/>
            <person name="Stam H."/>
            <person name="van den Berg M.A."/>
            <person name="Pel H.J."/>
        </authorList>
    </citation>
    <scope>NUCLEOTIDE SEQUENCE [LARGE SCALE GENOMIC DNA]</scope>
    <source>
        <strain evidence="13 14">CBS 393.64</strain>
    </source>
</reference>
<feature type="compositionally biased region" description="Polar residues" evidence="9">
    <location>
        <begin position="289"/>
        <end position="299"/>
    </location>
</feature>
<feature type="domain" description="TERF2-interacting telomeric protein 1 Myb" evidence="10">
    <location>
        <begin position="116"/>
        <end position="174"/>
    </location>
</feature>
<keyword evidence="14" id="KW-1185">Reference proteome</keyword>
<evidence type="ECO:0000256" key="1">
    <source>
        <dbReference type="ARBA" id="ARBA00010467"/>
    </source>
</evidence>
<comment type="subcellular location">
    <subcellularLocation>
        <location evidence="8">Nucleus</location>
    </subcellularLocation>
    <subcellularLocation>
        <location evidence="8">Chromosome</location>
        <location evidence="8">Telomere</location>
    </subcellularLocation>
</comment>
<dbReference type="PANTHER" id="PTHR16466:SF6">
    <property type="entry name" value="TELOMERIC REPEAT-BINDING FACTOR 2-INTERACTING PROTEIN 1"/>
    <property type="match status" value="1"/>
</dbReference>
<feature type="region of interest" description="Disordered" evidence="9">
    <location>
        <begin position="316"/>
        <end position="416"/>
    </location>
</feature>
<comment type="caution">
    <text evidence="13">The sequence shown here is derived from an EMBL/GenBank/DDBJ whole genome shotgun (WGS) entry which is preliminary data.</text>
</comment>
<dbReference type="GeneID" id="25320500"/>
<evidence type="ECO:0000256" key="4">
    <source>
        <dbReference type="ARBA" id="ARBA00023015"/>
    </source>
</evidence>
<dbReference type="GO" id="GO:0010833">
    <property type="term" value="P:telomere maintenance via telomere lengthening"/>
    <property type="evidence" value="ECO:0007669"/>
    <property type="project" value="UniProtKB-UniRule"/>
</dbReference>
<dbReference type="InterPro" id="IPR001357">
    <property type="entry name" value="BRCT_dom"/>
</dbReference>
<feature type="region of interest" description="Disordered" evidence="9">
    <location>
        <begin position="434"/>
        <end position="455"/>
    </location>
</feature>
<dbReference type="InterPro" id="IPR015010">
    <property type="entry name" value="TERF2IP_Myb"/>
</dbReference>
<evidence type="ECO:0000256" key="2">
    <source>
        <dbReference type="ARBA" id="ARBA00022454"/>
    </source>
</evidence>
<organism evidence="13 14">
    <name type="scientific">Rasamsonia emersonii (strain ATCC 16479 / CBS 393.64 / IMI 116815)</name>
    <dbReference type="NCBI Taxonomy" id="1408163"/>
    <lineage>
        <taxon>Eukaryota</taxon>
        <taxon>Fungi</taxon>
        <taxon>Dikarya</taxon>
        <taxon>Ascomycota</taxon>
        <taxon>Pezizomycotina</taxon>
        <taxon>Eurotiomycetes</taxon>
        <taxon>Eurotiomycetidae</taxon>
        <taxon>Eurotiales</taxon>
        <taxon>Trichocomaceae</taxon>
        <taxon>Rasamsonia</taxon>
    </lineage>
</organism>
<accession>A0A0F4YJQ1</accession>
<dbReference type="Pfam" id="PF11626">
    <property type="entry name" value="Rap1_C"/>
    <property type="match status" value="1"/>
</dbReference>
<dbReference type="Proteomes" id="UP000053958">
    <property type="component" value="Unassembled WGS sequence"/>
</dbReference>
<proteinExistence type="inferred from homology"/>
<evidence type="ECO:0000256" key="5">
    <source>
        <dbReference type="ARBA" id="ARBA00023159"/>
    </source>
</evidence>
<dbReference type="SUPFAM" id="SSF46689">
    <property type="entry name" value="Homeodomain-like"/>
    <property type="match status" value="1"/>
</dbReference>
<sequence length="559" mass="62637">MANAPVVYTGNNPNGTSGTLFEGKKFWLSHNVPQQSRFKELIQNNGGIVVLQEKDADIKLVDHTKKEVPLDTYSYQYVERSIRNGRLEDLEAHRAGKTTRPVGAYGIPSRSHRIPFTLEDDQLLWDYMQPLEEAGRNVSGNVFYQQLAEKYPRHTFQSWRTRYLKYLRGRPRPGGPRQSANPEDERNPTDDAHNNPTVPTDTQPSSLHHTETLNGSSHEVGNLPTSGREGDTVPPNVSPSRSRMGSARSPERAREITSGRQGSSPVVKFRDNFLTQPQTPKTPDRRATTSRMSPIPTNRNDLVERRHNTTAVTTGEMTVTAESTKKRKRSSAEDGPAIPSFGAEYLTNRKRRATDYIPQIVPSTPNQSPPVNTKTVDERSQDSTSDEADAADLETAPRPQSTSRKTTSAPVQATGALTPEEEANLNALMELPFPPILTSDSEDLESTTKDDSDEKAVQDLDEWIEERLRTRKVNEEQILTALRCTTMDQDLADRVLDYLAAGKGIPRDMRGVWTAEDDVSLEGTDARDIERLLKKHGTKLYNKRFKYLEIARATMLTSS</sequence>
<dbReference type="CDD" id="cd11653">
    <property type="entry name" value="rap1_RCT"/>
    <property type="match status" value="1"/>
</dbReference>
<evidence type="ECO:0000256" key="3">
    <source>
        <dbReference type="ARBA" id="ARBA00022895"/>
    </source>
</evidence>
<feature type="domain" description="BRCT" evidence="12">
    <location>
        <begin position="19"/>
        <end position="92"/>
    </location>
</feature>
<feature type="region of interest" description="Disordered" evidence="9">
    <location>
        <begin position="167"/>
        <end position="299"/>
    </location>
</feature>
<evidence type="ECO:0000256" key="6">
    <source>
        <dbReference type="ARBA" id="ARBA00023163"/>
    </source>
</evidence>
<gene>
    <name evidence="13" type="ORF">T310_8240</name>
</gene>
<evidence type="ECO:0000259" key="11">
    <source>
        <dbReference type="Pfam" id="PF11626"/>
    </source>
</evidence>
<keyword evidence="3 8" id="KW-0779">Telomere</keyword>
<dbReference type="STRING" id="1408163.A0A0F4YJQ1"/>
<evidence type="ECO:0000313" key="13">
    <source>
        <dbReference type="EMBL" id="KKA17818.1"/>
    </source>
</evidence>